<comment type="caution">
    <text evidence="3">The sequence shown here is derived from an EMBL/GenBank/DDBJ whole genome shotgun (WGS) entry which is preliminary data.</text>
</comment>
<dbReference type="Proteomes" id="UP000439780">
    <property type="component" value="Unassembled WGS sequence"/>
</dbReference>
<protein>
    <submittedName>
        <fullName evidence="3">PEPxxWA-CTERM sorting domain-containing protein</fullName>
    </submittedName>
</protein>
<organism evidence="3 4">
    <name type="scientific">Qipengyuania algicida</name>
    <dbReference type="NCBI Taxonomy" id="1836209"/>
    <lineage>
        <taxon>Bacteria</taxon>
        <taxon>Pseudomonadati</taxon>
        <taxon>Pseudomonadota</taxon>
        <taxon>Alphaproteobacteria</taxon>
        <taxon>Sphingomonadales</taxon>
        <taxon>Erythrobacteraceae</taxon>
        <taxon>Qipengyuania</taxon>
    </lineage>
</organism>
<keyword evidence="1" id="KW-1133">Transmembrane helix</keyword>
<accession>A0A845AHH8</accession>
<gene>
    <name evidence="3" type="ORF">GRI58_09640</name>
</gene>
<proteinExistence type="predicted"/>
<dbReference type="AlphaFoldDB" id="A0A845AHH8"/>
<keyword evidence="1" id="KW-0472">Membrane</keyword>
<sequence>MLNGVALAATGGTYDRWTDFSAASGFVSGLNTLTFNVENTAQRSGNPTGLRVEFTQSSVAAVPEPAVWALMIVGFGFIGGTLRRRQPQRLTFAA</sequence>
<evidence type="ECO:0000313" key="4">
    <source>
        <dbReference type="Proteomes" id="UP000439780"/>
    </source>
</evidence>
<dbReference type="Pfam" id="PF07589">
    <property type="entry name" value="PEP-CTERM"/>
    <property type="match status" value="1"/>
</dbReference>
<feature type="transmembrane region" description="Helical" evidence="1">
    <location>
        <begin position="65"/>
        <end position="82"/>
    </location>
</feature>
<evidence type="ECO:0000313" key="3">
    <source>
        <dbReference type="EMBL" id="MXP29084.1"/>
    </source>
</evidence>
<reference evidence="3 4" key="1">
    <citation type="submission" date="2019-12" db="EMBL/GenBank/DDBJ databases">
        <title>Genomic-based taxomic classification of the family Erythrobacteraceae.</title>
        <authorList>
            <person name="Xu L."/>
        </authorList>
    </citation>
    <scope>NUCLEOTIDE SEQUENCE [LARGE SCALE GENOMIC DNA]</scope>
    <source>
        <strain evidence="3 4">KEMB 9005-328</strain>
    </source>
</reference>
<dbReference type="NCBIfam" id="NF035944">
    <property type="entry name" value="PEPxxWA-CTERM"/>
    <property type="match status" value="1"/>
</dbReference>
<keyword evidence="4" id="KW-1185">Reference proteome</keyword>
<evidence type="ECO:0000256" key="1">
    <source>
        <dbReference type="SAM" id="Phobius"/>
    </source>
</evidence>
<feature type="domain" description="Ice-binding protein C-terminal" evidence="2">
    <location>
        <begin position="61"/>
        <end position="85"/>
    </location>
</feature>
<dbReference type="OrthoDB" id="121983at2"/>
<dbReference type="NCBIfam" id="TIGR02595">
    <property type="entry name" value="PEP_CTERM"/>
    <property type="match status" value="1"/>
</dbReference>
<evidence type="ECO:0000259" key="2">
    <source>
        <dbReference type="Pfam" id="PF07589"/>
    </source>
</evidence>
<name>A0A845AHH8_9SPHN</name>
<keyword evidence="1" id="KW-0812">Transmembrane</keyword>
<dbReference type="InterPro" id="IPR013424">
    <property type="entry name" value="Ice-binding_C"/>
</dbReference>
<dbReference type="EMBL" id="WTYA01000006">
    <property type="protein sequence ID" value="MXP29084.1"/>
    <property type="molecule type" value="Genomic_DNA"/>
</dbReference>